<evidence type="ECO:0000313" key="2">
    <source>
        <dbReference type="EMBL" id="ALG06327.1"/>
    </source>
</evidence>
<dbReference type="AlphaFoldDB" id="A0A0N7F2N5"/>
<dbReference type="KEGG" id="kphy:AOZ06_04770"/>
<gene>
    <name evidence="2" type="ORF">AOZ06_04770</name>
</gene>
<protein>
    <recommendedName>
        <fullName evidence="4">ParB/Sulfiredoxin domain-containing protein</fullName>
    </recommendedName>
</protein>
<proteinExistence type="predicted"/>
<sequence length="646" mass="70950">MSKWRFVEVNPEELLTDQNARTIEDIEAEKPVLCASIRRHGVLIPVIANEVGDGRFQVRDGHCRTLIARKYVDVRPTIDVAVTESVDEKEWHRLRDLYIYNHHREGFSVSDTAQLMAELALFVTPEEIAAELSQDLDVVNANLAVTRSPRTIAASQQHPEWDLLILLALSEFEDDEPAHEKLVTSLRDDPYEFDYTVRALRAERERREAVDAVRDELRETGVTVLEADGTAGRDELPGATTLPLNRLYVSSTDRTVLTVDTHTDCPGHGAVVRPSFGSRPTITYVCADFALHGHVDTVVVAVQDTVGQLDDAGTTVVDADLPDTTEKLSNLVVSADDPAVLTVDNHTHCPGHAAYVTPARWSEPTVTYVCVNYTDHGHVRDESGVAAAAAAAAFKNAESSRARANNKKWLEDALPRRRAWLRDKFFPELLASDKPLSAAAEDIVLAAMNLPGDRLQKAKMKGNVFACELLGLKAPKPGAKHPIDVKRKRASIVVKGKIMLAIVLAAFEEYYDAEHSKTTWRSPYAEDQFFFTALNTLKYKALHVEQLVLDPTADAVKWPHLAPAGARTATDDDQDTRSSDLAEPDSDADTVSGTDAGDAIQLPDDTGDTPPGTRGQDEAHTDQGEYADATDDDSSTDLTRELADVA</sequence>
<dbReference type="InterPro" id="IPR036086">
    <property type="entry name" value="ParB/Sulfiredoxin_sf"/>
</dbReference>
<name>A0A0N7F2N5_9PSEU</name>
<dbReference type="STRING" id="860235.AOZ06_04770"/>
<organism evidence="2 3">
    <name type="scientific">Kibdelosporangium phytohabitans</name>
    <dbReference type="NCBI Taxonomy" id="860235"/>
    <lineage>
        <taxon>Bacteria</taxon>
        <taxon>Bacillati</taxon>
        <taxon>Actinomycetota</taxon>
        <taxon>Actinomycetes</taxon>
        <taxon>Pseudonocardiales</taxon>
        <taxon>Pseudonocardiaceae</taxon>
        <taxon>Kibdelosporangium</taxon>
    </lineage>
</organism>
<evidence type="ECO:0000313" key="3">
    <source>
        <dbReference type="Proteomes" id="UP000063699"/>
    </source>
</evidence>
<dbReference type="Proteomes" id="UP000063699">
    <property type="component" value="Chromosome"/>
</dbReference>
<accession>A0A0N7F2N5</accession>
<evidence type="ECO:0000256" key="1">
    <source>
        <dbReference type="SAM" id="MobiDB-lite"/>
    </source>
</evidence>
<dbReference type="SUPFAM" id="SSF110849">
    <property type="entry name" value="ParB/Sulfiredoxin"/>
    <property type="match status" value="1"/>
</dbReference>
<dbReference type="CDD" id="cd16387">
    <property type="entry name" value="ParB_N_Srx"/>
    <property type="match status" value="1"/>
</dbReference>
<evidence type="ECO:0008006" key="4">
    <source>
        <dbReference type="Google" id="ProtNLM"/>
    </source>
</evidence>
<feature type="region of interest" description="Disordered" evidence="1">
    <location>
        <begin position="564"/>
        <end position="646"/>
    </location>
</feature>
<reference evidence="2 3" key="1">
    <citation type="submission" date="2015-07" db="EMBL/GenBank/DDBJ databases">
        <title>Genome sequencing of Kibdelosporangium phytohabitans.</title>
        <authorList>
            <person name="Qin S."/>
            <person name="Xing K."/>
        </authorList>
    </citation>
    <scope>NUCLEOTIDE SEQUENCE [LARGE SCALE GENOMIC DNA]</scope>
    <source>
        <strain evidence="2 3">KLBMP1111</strain>
    </source>
</reference>
<keyword evidence="3" id="KW-1185">Reference proteome</keyword>
<dbReference type="EMBL" id="CP012752">
    <property type="protein sequence ID" value="ALG06327.1"/>
    <property type="molecule type" value="Genomic_DNA"/>
</dbReference>